<keyword evidence="1" id="KW-0812">Transmembrane</keyword>
<organism evidence="2 3">
    <name type="scientific">Amycolatopsis cihanbeyliensis</name>
    <dbReference type="NCBI Taxonomy" id="1128664"/>
    <lineage>
        <taxon>Bacteria</taxon>
        <taxon>Bacillati</taxon>
        <taxon>Actinomycetota</taxon>
        <taxon>Actinomycetes</taxon>
        <taxon>Pseudonocardiales</taxon>
        <taxon>Pseudonocardiaceae</taxon>
        <taxon>Amycolatopsis</taxon>
    </lineage>
</organism>
<dbReference type="AlphaFoldDB" id="A0A542DCV8"/>
<evidence type="ECO:0000313" key="2">
    <source>
        <dbReference type="EMBL" id="TQJ00902.1"/>
    </source>
</evidence>
<gene>
    <name evidence="2" type="ORF">FB471_0553</name>
</gene>
<dbReference type="RefSeq" id="WP_141995777.1">
    <property type="nucleotide sequence ID" value="NZ_VFML01000001.1"/>
</dbReference>
<evidence type="ECO:0000256" key="1">
    <source>
        <dbReference type="SAM" id="Phobius"/>
    </source>
</evidence>
<feature type="transmembrane region" description="Helical" evidence="1">
    <location>
        <begin position="6"/>
        <end position="25"/>
    </location>
</feature>
<comment type="caution">
    <text evidence="2">The sequence shown here is derived from an EMBL/GenBank/DDBJ whole genome shotgun (WGS) entry which is preliminary data.</text>
</comment>
<keyword evidence="1" id="KW-0472">Membrane</keyword>
<proteinExistence type="predicted"/>
<sequence length="65" mass="7356">MSSIGMVVGLCLIVIATCGALHLVWPQRPAARRHPRWTVAAIQRRVEAERTGRVVTDRGMVRRHR</sequence>
<protein>
    <submittedName>
        <fullName evidence="2">Uncharacterized protein</fullName>
    </submittedName>
</protein>
<dbReference type="Proteomes" id="UP000320876">
    <property type="component" value="Unassembled WGS sequence"/>
</dbReference>
<name>A0A542DCV8_AMYCI</name>
<accession>A0A542DCV8</accession>
<evidence type="ECO:0000313" key="3">
    <source>
        <dbReference type="Proteomes" id="UP000320876"/>
    </source>
</evidence>
<keyword evidence="3" id="KW-1185">Reference proteome</keyword>
<dbReference type="EMBL" id="VFML01000001">
    <property type="protein sequence ID" value="TQJ00902.1"/>
    <property type="molecule type" value="Genomic_DNA"/>
</dbReference>
<reference evidence="2 3" key="1">
    <citation type="submission" date="2019-06" db="EMBL/GenBank/DDBJ databases">
        <title>Sequencing the genomes of 1000 actinobacteria strains.</title>
        <authorList>
            <person name="Klenk H.-P."/>
        </authorList>
    </citation>
    <scope>NUCLEOTIDE SEQUENCE [LARGE SCALE GENOMIC DNA]</scope>
    <source>
        <strain evidence="2 3">DSM 45679</strain>
    </source>
</reference>
<keyword evidence="1" id="KW-1133">Transmembrane helix</keyword>